<name>A0ACB8JXT8_CITSI</name>
<comment type="caution">
    <text evidence="1">The sequence shown here is derived from an EMBL/GenBank/DDBJ whole genome shotgun (WGS) entry which is preliminary data.</text>
</comment>
<dbReference type="EMBL" id="CM039175">
    <property type="protein sequence ID" value="KAH9737408.1"/>
    <property type="molecule type" value="Genomic_DNA"/>
</dbReference>
<evidence type="ECO:0000313" key="1">
    <source>
        <dbReference type="EMBL" id="KAH9737408.1"/>
    </source>
</evidence>
<reference evidence="2" key="1">
    <citation type="journal article" date="2023" name="Hortic. Res.">
        <title>A chromosome-level phased genome enabling allele-level studies in sweet orange: a case study on citrus Huanglongbing tolerance.</title>
        <authorList>
            <person name="Wu B."/>
            <person name="Yu Q."/>
            <person name="Deng Z."/>
            <person name="Duan Y."/>
            <person name="Luo F."/>
            <person name="Gmitter F. Jr."/>
        </authorList>
    </citation>
    <scope>NUCLEOTIDE SEQUENCE [LARGE SCALE GENOMIC DNA]</scope>
    <source>
        <strain evidence="2">cv. Valencia</strain>
    </source>
</reference>
<protein>
    <submittedName>
        <fullName evidence="1">Pentatricopeptide repeat-containing protein</fullName>
    </submittedName>
</protein>
<evidence type="ECO:0000313" key="2">
    <source>
        <dbReference type="Proteomes" id="UP000829398"/>
    </source>
</evidence>
<gene>
    <name evidence="1" type="ORF">KPL71_018428</name>
</gene>
<dbReference type="Proteomes" id="UP000829398">
    <property type="component" value="Chromosome 6"/>
</dbReference>
<organism evidence="1 2">
    <name type="scientific">Citrus sinensis</name>
    <name type="common">Sweet orange</name>
    <name type="synonym">Citrus aurantium var. sinensis</name>
    <dbReference type="NCBI Taxonomy" id="2711"/>
    <lineage>
        <taxon>Eukaryota</taxon>
        <taxon>Viridiplantae</taxon>
        <taxon>Streptophyta</taxon>
        <taxon>Embryophyta</taxon>
        <taxon>Tracheophyta</taxon>
        <taxon>Spermatophyta</taxon>
        <taxon>Magnoliopsida</taxon>
        <taxon>eudicotyledons</taxon>
        <taxon>Gunneridae</taxon>
        <taxon>Pentapetalae</taxon>
        <taxon>rosids</taxon>
        <taxon>malvids</taxon>
        <taxon>Sapindales</taxon>
        <taxon>Rutaceae</taxon>
        <taxon>Aurantioideae</taxon>
        <taxon>Citrus</taxon>
    </lineage>
</organism>
<accession>A0ACB8JXT8</accession>
<sequence length="894" mass="100959">MASSSVPLPLPPPPPTATPPPPQLPQIHSLSPPIPKLKTPTIRSRLSKICQEGRPHLARQLFDSITRPTTVIWNTIIIGFVCNNLPYEAILLYSQMKKSSPYTSCDNYTYSSVLKACAETRNLRIGKAVHCHFIRCFSNPSRFVYNSLLNMYSTCLSSLDAEMVGLKYVEVDYSKYDLVCKVFDTMRRRNVVAWNTIVSWYVKTERYVEAVRQFRMMLRMGIRPSTISFVNVFPAFSSLGDYKSADVVYGLLVKLGSEYVNDLFVASSAIFMYAELGCFDFARKIFDNCLERNTEVWNTMIGGYVQNNHPVEAIELFVQVLELDEIVFDDVTFLSALSAVSQLQELDLGQQLHAYIIKNFVALPVIVLNAVIVMYSRCNSIHTSFKIFEKMQERDVVSWNTMISAFVQNGLDDEGLMLVYEMQKQGFMIDSVTVTALLSAASNLRNQDVGKQTHAYLLRHGIHFEGMESYLIDMYAKSGLIKTARQIFEKNDSGDRDQATWNAMIAGYTQNGLLEEAFVAFRQMLEHNVTPNVVTIASVLPACNPMGNIELGKQLHGFSIRYLLDQNVFVGTSLIDMYSKSGVINYAANVFAKIPEKNSVTYTTMILGYGQHGMSERALSLFRSMKGCGIEPDAITFVAVLSACSYAGLVDEGLQIFDLMQQEYKIQPSTEHYCCVADMLGRVGKVVEAYEFVKELGEEGNVLEIWGSLLGSCRLHGHSELAEVVAKKLLEMDTRNSMPGYHVLLSNIYAEEGNWENVDKVRKEMRERGLRKEVGCSWIDVGGYVNRFASKDQEHPQSHEIYEMLERLAMEMRNAGNKTIQNSNVDATPRLVVFMKQLTVSTTYAYSICTITLRSWYYNDEGESKAGSEQRDRGEKLSKPYRESDRSSSIMNLP</sequence>
<proteinExistence type="predicted"/>
<keyword evidence="2" id="KW-1185">Reference proteome</keyword>